<reference evidence="4" key="1">
    <citation type="submission" date="2022-12" db="EMBL/GenBank/DDBJ databases">
        <authorList>
            <person name="Petersen C."/>
        </authorList>
    </citation>
    <scope>NUCLEOTIDE SEQUENCE</scope>
    <source>
        <strain evidence="4">IBT 21472</strain>
    </source>
</reference>
<feature type="chain" id="PRO_5041197596" description="Cutinase" evidence="3">
    <location>
        <begin position="27"/>
        <end position="239"/>
    </location>
</feature>
<sequence>MPGMICKIISLALAISSGFLGQQAQAQAVAKTQCASSVHAIIARGQGPGDDLNVMAKVQNMILDQIPGSTSLGLPYDHDADDKFTAVHNGALLMQNYVTEYLKICPESKIALIGYSLGAVTMMEAVCGTSSLLLIPTQPFDASLNETIIAAIAYGDETFVPLQPWDVGDCTVGLGIFPRLLPITCEPFASSLQSYCDYGDDQCCAALPADDNEAHHGYVNKYSQDVVNFIKGRLNGSVV</sequence>
<dbReference type="AlphaFoldDB" id="A0A9W9PVU0"/>
<gene>
    <name evidence="4" type="ORF">N7476_009124</name>
</gene>
<comment type="caution">
    <text evidence="4">The sequence shown here is derived from an EMBL/GenBank/DDBJ whole genome shotgun (WGS) entry which is preliminary data.</text>
</comment>
<dbReference type="GO" id="GO:0052689">
    <property type="term" value="F:carboxylic ester hydrolase activity"/>
    <property type="evidence" value="ECO:0007669"/>
    <property type="project" value="UniProtKB-ARBA"/>
</dbReference>
<keyword evidence="3" id="KW-0732">Signal</keyword>
<dbReference type="SMART" id="SM01110">
    <property type="entry name" value="Cutinase"/>
    <property type="match status" value="1"/>
</dbReference>
<protein>
    <recommendedName>
        <fullName evidence="6">Cutinase</fullName>
    </recommendedName>
</protein>
<dbReference type="PANTHER" id="PTHR33630">
    <property type="entry name" value="CUTINASE RV1984C-RELATED-RELATED"/>
    <property type="match status" value="1"/>
</dbReference>
<evidence type="ECO:0000256" key="3">
    <source>
        <dbReference type="SAM" id="SignalP"/>
    </source>
</evidence>
<evidence type="ECO:0000256" key="2">
    <source>
        <dbReference type="ARBA" id="ARBA00023157"/>
    </source>
</evidence>
<dbReference type="SUPFAM" id="SSF53474">
    <property type="entry name" value="alpha/beta-Hydrolases"/>
    <property type="match status" value="1"/>
</dbReference>
<reference evidence="4" key="2">
    <citation type="journal article" date="2023" name="IMA Fungus">
        <title>Comparative genomic study of the Penicillium genus elucidates a diverse pangenome and 15 lateral gene transfer events.</title>
        <authorList>
            <person name="Petersen C."/>
            <person name="Sorensen T."/>
            <person name="Nielsen M.R."/>
            <person name="Sondergaard T.E."/>
            <person name="Sorensen J.L."/>
            <person name="Fitzpatrick D.A."/>
            <person name="Frisvad J.C."/>
            <person name="Nielsen K.L."/>
        </authorList>
    </citation>
    <scope>NUCLEOTIDE SEQUENCE</scope>
    <source>
        <strain evidence="4">IBT 21472</strain>
    </source>
</reference>
<keyword evidence="2" id="KW-1015">Disulfide bond</keyword>
<evidence type="ECO:0000313" key="4">
    <source>
        <dbReference type="EMBL" id="KAJ5308468.1"/>
    </source>
</evidence>
<evidence type="ECO:0000256" key="1">
    <source>
        <dbReference type="ARBA" id="ARBA00022801"/>
    </source>
</evidence>
<dbReference type="OrthoDB" id="2586582at2759"/>
<dbReference type="InterPro" id="IPR029058">
    <property type="entry name" value="AB_hydrolase_fold"/>
</dbReference>
<dbReference type="Proteomes" id="UP001147746">
    <property type="component" value="Unassembled WGS sequence"/>
</dbReference>
<dbReference type="Gene3D" id="3.40.50.1820">
    <property type="entry name" value="alpha/beta hydrolase"/>
    <property type="match status" value="1"/>
</dbReference>
<dbReference type="GO" id="GO:0017000">
    <property type="term" value="P:antibiotic biosynthetic process"/>
    <property type="evidence" value="ECO:0007669"/>
    <property type="project" value="UniProtKB-ARBA"/>
</dbReference>
<accession>A0A9W9PVU0</accession>
<dbReference type="InterPro" id="IPR000675">
    <property type="entry name" value="Cutinase/axe"/>
</dbReference>
<organism evidence="4 5">
    <name type="scientific">Penicillium atrosanguineum</name>
    <dbReference type="NCBI Taxonomy" id="1132637"/>
    <lineage>
        <taxon>Eukaryota</taxon>
        <taxon>Fungi</taxon>
        <taxon>Dikarya</taxon>
        <taxon>Ascomycota</taxon>
        <taxon>Pezizomycotina</taxon>
        <taxon>Eurotiomycetes</taxon>
        <taxon>Eurotiomycetidae</taxon>
        <taxon>Eurotiales</taxon>
        <taxon>Aspergillaceae</taxon>
        <taxon>Penicillium</taxon>
    </lineage>
</organism>
<dbReference type="PANTHER" id="PTHR33630:SF9">
    <property type="entry name" value="CUTINASE 4"/>
    <property type="match status" value="1"/>
</dbReference>
<feature type="signal peptide" evidence="3">
    <location>
        <begin position="1"/>
        <end position="26"/>
    </location>
</feature>
<keyword evidence="5" id="KW-1185">Reference proteome</keyword>
<dbReference type="Pfam" id="PF01083">
    <property type="entry name" value="Cutinase"/>
    <property type="match status" value="1"/>
</dbReference>
<dbReference type="GO" id="GO:0072330">
    <property type="term" value="P:monocarboxylic acid biosynthetic process"/>
    <property type="evidence" value="ECO:0007669"/>
    <property type="project" value="UniProtKB-ARBA"/>
</dbReference>
<evidence type="ECO:0000313" key="5">
    <source>
        <dbReference type="Proteomes" id="UP001147746"/>
    </source>
</evidence>
<dbReference type="EMBL" id="JAPZBO010000008">
    <property type="protein sequence ID" value="KAJ5308468.1"/>
    <property type="molecule type" value="Genomic_DNA"/>
</dbReference>
<keyword evidence="1" id="KW-0378">Hydrolase</keyword>
<name>A0A9W9PVU0_9EURO</name>
<proteinExistence type="predicted"/>
<evidence type="ECO:0008006" key="6">
    <source>
        <dbReference type="Google" id="ProtNLM"/>
    </source>
</evidence>